<dbReference type="AlphaFoldDB" id="R7QNZ9"/>
<dbReference type="InterPro" id="IPR017441">
    <property type="entry name" value="Protein_kinase_ATP_BS"/>
</dbReference>
<keyword evidence="1" id="KW-0547">Nucleotide-binding</keyword>
<dbReference type="GO" id="GO:0004672">
    <property type="term" value="F:protein kinase activity"/>
    <property type="evidence" value="ECO:0007669"/>
    <property type="project" value="InterPro"/>
</dbReference>
<dbReference type="GeneID" id="17318234"/>
<accession>R7QNZ9</accession>
<reference evidence="5" key="1">
    <citation type="journal article" date="2013" name="Proc. Natl. Acad. Sci. U.S.A.">
        <title>Genome structure and metabolic features in the red seaweed Chondrus crispus shed light on evolution of the Archaeplastida.</title>
        <authorList>
            <person name="Collen J."/>
            <person name="Porcel B."/>
            <person name="Carre W."/>
            <person name="Ball S.G."/>
            <person name="Chaparro C."/>
            <person name="Tonon T."/>
            <person name="Barbeyron T."/>
            <person name="Michel G."/>
            <person name="Noel B."/>
            <person name="Valentin K."/>
            <person name="Elias M."/>
            <person name="Artiguenave F."/>
            <person name="Arun A."/>
            <person name="Aury J.M."/>
            <person name="Barbosa-Neto J.F."/>
            <person name="Bothwell J.H."/>
            <person name="Bouget F.Y."/>
            <person name="Brillet L."/>
            <person name="Cabello-Hurtado F."/>
            <person name="Capella-Gutierrez S."/>
            <person name="Charrier B."/>
            <person name="Cladiere L."/>
            <person name="Cock J.M."/>
            <person name="Coelho S.M."/>
            <person name="Colleoni C."/>
            <person name="Czjzek M."/>
            <person name="Da Silva C."/>
            <person name="Delage L."/>
            <person name="Denoeud F."/>
            <person name="Deschamps P."/>
            <person name="Dittami S.M."/>
            <person name="Gabaldon T."/>
            <person name="Gachon C.M."/>
            <person name="Groisillier A."/>
            <person name="Herve C."/>
            <person name="Jabbari K."/>
            <person name="Katinka M."/>
            <person name="Kloareg B."/>
            <person name="Kowalczyk N."/>
            <person name="Labadie K."/>
            <person name="Leblanc C."/>
            <person name="Lopez P.J."/>
            <person name="McLachlan D.H."/>
            <person name="Meslet-Cladiere L."/>
            <person name="Moustafa A."/>
            <person name="Nehr Z."/>
            <person name="Nyvall Collen P."/>
            <person name="Panaud O."/>
            <person name="Partensky F."/>
            <person name="Poulain J."/>
            <person name="Rensing S.A."/>
            <person name="Rousvoal S."/>
            <person name="Samson G."/>
            <person name="Symeonidi A."/>
            <person name="Weissenbach J."/>
            <person name="Zambounis A."/>
            <person name="Wincker P."/>
            <person name="Boyen C."/>
        </authorList>
    </citation>
    <scope>NUCLEOTIDE SEQUENCE [LARGE SCALE GENOMIC DNA]</scope>
    <source>
        <strain evidence="5">cv. Stackhouse</strain>
    </source>
</reference>
<dbReference type="GO" id="GO:0005524">
    <property type="term" value="F:ATP binding"/>
    <property type="evidence" value="ECO:0007669"/>
    <property type="project" value="UniProtKB-UniRule"/>
</dbReference>
<feature type="domain" description="Protein kinase" evidence="3">
    <location>
        <begin position="124"/>
        <end position="394"/>
    </location>
</feature>
<name>R7QNZ9_CHOCR</name>
<dbReference type="RefSeq" id="XP_005710521.1">
    <property type="nucleotide sequence ID" value="XM_005710464.1"/>
</dbReference>
<evidence type="ECO:0000256" key="1">
    <source>
        <dbReference type="PROSITE-ProRule" id="PRU10141"/>
    </source>
</evidence>
<dbReference type="KEGG" id="ccp:CHC_T00008658001"/>
<dbReference type="PANTHER" id="PTHR24347">
    <property type="entry name" value="SERINE/THREONINE-PROTEIN KINASE"/>
    <property type="match status" value="1"/>
</dbReference>
<evidence type="ECO:0000256" key="2">
    <source>
        <dbReference type="SAM" id="MobiDB-lite"/>
    </source>
</evidence>
<dbReference type="EMBL" id="HG002144">
    <property type="protein sequence ID" value="CDF40227.1"/>
    <property type="molecule type" value="Genomic_DNA"/>
</dbReference>
<keyword evidence="4" id="KW-0418">Kinase</keyword>
<dbReference type="Proteomes" id="UP000012073">
    <property type="component" value="Unassembled WGS sequence"/>
</dbReference>
<organism evidence="4 5">
    <name type="scientific">Chondrus crispus</name>
    <name type="common">Carrageen Irish moss</name>
    <name type="synonym">Polymorpha crispa</name>
    <dbReference type="NCBI Taxonomy" id="2769"/>
    <lineage>
        <taxon>Eukaryota</taxon>
        <taxon>Rhodophyta</taxon>
        <taxon>Florideophyceae</taxon>
        <taxon>Rhodymeniophycidae</taxon>
        <taxon>Gigartinales</taxon>
        <taxon>Gigartinaceae</taxon>
        <taxon>Chondrus</taxon>
    </lineage>
</organism>
<keyword evidence="1" id="KW-0067">ATP-binding</keyword>
<keyword evidence="5" id="KW-1185">Reference proteome</keyword>
<feature type="compositionally biased region" description="Low complexity" evidence="2">
    <location>
        <begin position="511"/>
        <end position="526"/>
    </location>
</feature>
<dbReference type="Gramene" id="CDF40227">
    <property type="protein sequence ID" value="CDF40227"/>
    <property type="gene ID" value="CHC_T00008658001"/>
</dbReference>
<dbReference type="PhylomeDB" id="R7QNZ9"/>
<dbReference type="Pfam" id="PF00069">
    <property type="entry name" value="Pkinase"/>
    <property type="match status" value="1"/>
</dbReference>
<feature type="binding site" evidence="1">
    <location>
        <position position="153"/>
    </location>
    <ligand>
        <name>ATP</name>
        <dbReference type="ChEBI" id="CHEBI:30616"/>
    </ligand>
</feature>
<keyword evidence="4" id="KW-0808">Transferase</keyword>
<evidence type="ECO:0000259" key="3">
    <source>
        <dbReference type="PROSITE" id="PS50011"/>
    </source>
</evidence>
<dbReference type="PROSITE" id="PS50011">
    <property type="entry name" value="PROTEIN_KINASE_DOM"/>
    <property type="match status" value="1"/>
</dbReference>
<dbReference type="InterPro" id="IPR000719">
    <property type="entry name" value="Prot_kinase_dom"/>
</dbReference>
<evidence type="ECO:0000313" key="5">
    <source>
        <dbReference type="Proteomes" id="UP000012073"/>
    </source>
</evidence>
<evidence type="ECO:0000313" key="4">
    <source>
        <dbReference type="EMBL" id="CDF40227.1"/>
    </source>
</evidence>
<dbReference type="SUPFAM" id="SSF56112">
    <property type="entry name" value="Protein kinase-like (PK-like)"/>
    <property type="match status" value="1"/>
</dbReference>
<feature type="region of interest" description="Disordered" evidence="2">
    <location>
        <begin position="502"/>
        <end position="527"/>
    </location>
</feature>
<sequence>MEHLHYHAAASKSAKSAMAVLSGPTRSFSGWAMVRLGKLSRAVRRFVILRSSNLVVCATDNPRSALVSFPVTGASLTLTSARFECYIRAPAHRAWIQWASESDLRVCRQAFEYANRRVDDYYRLVTHKQLGKGRSSEVVFAFDTSSGDHAAVKIMNKDKARSTDREFAEKEVIIRMTIQHPCIVQTLNIFESPFDLFVVMELMSGGPLDRRLIKKNAPLSEPQARMIMRRLFDALSHLHRRGIAHRNVKPQNIFLDVADDSHWPETAKLSDFSLACVLDDPDSARQIVGTPEYLAPEASIMTRTRQGDREVVFGTEIDMWAAGVTLYNILSLELPFEGDYPPDVFKQARAARLHFSKRGFGQVSQSAISLIRSLLNPDRRKRPTAETVMFHPWFQEPRLLLQGTDHLETATKSISLSNNFGAMSDSLVRFRASVLAVRLIHRFITHTPGISLEPSRIEKRFHFGVSGVNIAPLPYTVDVKKDAMNPRHSATVFSRISTGSTVKSRSSTTEDTPVVPSFPTSVSVDTRPASTMRMDRTNDYFSRTNSRTTRQSSFGSGSVTGVHRLISGKIHQLGSHSPSPQEHHNEIPAKSSPWRWRRRSTRGSRSNL</sequence>
<dbReference type="Gene3D" id="1.10.510.10">
    <property type="entry name" value="Transferase(Phosphotransferase) domain 1"/>
    <property type="match status" value="1"/>
</dbReference>
<dbReference type="OrthoDB" id="40902at2759"/>
<gene>
    <name evidence="4" type="ORF">CHC_T00008658001</name>
</gene>
<proteinExistence type="predicted"/>
<dbReference type="InterPro" id="IPR011009">
    <property type="entry name" value="Kinase-like_dom_sf"/>
</dbReference>
<dbReference type="PROSITE" id="PS00107">
    <property type="entry name" value="PROTEIN_KINASE_ATP"/>
    <property type="match status" value="1"/>
</dbReference>
<feature type="region of interest" description="Disordered" evidence="2">
    <location>
        <begin position="571"/>
        <end position="608"/>
    </location>
</feature>
<protein>
    <submittedName>
        <fullName evidence="4">Serine/threonine protein pseudokinase Rhodoplastic</fullName>
    </submittedName>
</protein>
<dbReference type="STRING" id="2769.R7QNZ9"/>